<dbReference type="EMBL" id="GBEZ01015677">
    <property type="protein sequence ID" value="JAC70507.1"/>
    <property type="molecule type" value="Transcribed_RNA"/>
</dbReference>
<feature type="compositionally biased region" description="Basic and acidic residues" evidence="1">
    <location>
        <begin position="743"/>
        <end position="771"/>
    </location>
</feature>
<feature type="compositionally biased region" description="Acidic residues" evidence="1">
    <location>
        <begin position="473"/>
        <end position="484"/>
    </location>
</feature>
<feature type="domain" description="Cyclic nucleotide-binding" evidence="2">
    <location>
        <begin position="1"/>
        <end position="125"/>
    </location>
</feature>
<dbReference type="PRINTS" id="PR00103">
    <property type="entry name" value="CAMPKINASE"/>
</dbReference>
<feature type="region of interest" description="Disordered" evidence="1">
    <location>
        <begin position="826"/>
        <end position="850"/>
    </location>
</feature>
<reference evidence="3" key="1">
    <citation type="submission" date="2014-05" db="EMBL/GenBank/DDBJ databases">
        <title>The transcriptome of the halophilic microalga Tetraselmis sp. GSL018 isolated from the Great Salt Lake, Utah.</title>
        <authorList>
            <person name="Jinkerson R.E."/>
            <person name="D'Adamo S."/>
            <person name="Posewitz M.C."/>
        </authorList>
    </citation>
    <scope>NUCLEOTIDE SEQUENCE</scope>
    <source>
        <strain evidence="3">GSL018</strain>
    </source>
</reference>
<dbReference type="PROSITE" id="PS50042">
    <property type="entry name" value="CNMP_BINDING_3"/>
    <property type="match status" value="1"/>
</dbReference>
<accession>A0A061RC17</accession>
<dbReference type="SMART" id="SM00100">
    <property type="entry name" value="cNMP"/>
    <property type="match status" value="1"/>
</dbReference>
<evidence type="ECO:0000313" key="3">
    <source>
        <dbReference type="EMBL" id="JAC70507.1"/>
    </source>
</evidence>
<dbReference type="AlphaFoldDB" id="A0A061RC17"/>
<gene>
    <name evidence="3" type="ORF">TSPGSL018_3987</name>
</gene>
<dbReference type="InterPro" id="IPR000595">
    <property type="entry name" value="cNMP-bd_dom"/>
</dbReference>
<dbReference type="PANTHER" id="PTHR23011:SF41">
    <property type="entry name" value="CYCLIC NUCLEOTIDE-BINDING DOMAIN-CONTAINING PROTEIN"/>
    <property type="match status" value="1"/>
</dbReference>
<dbReference type="PROSITE" id="PS00889">
    <property type="entry name" value="CNMP_BINDING_2"/>
    <property type="match status" value="1"/>
</dbReference>
<feature type="compositionally biased region" description="Polar residues" evidence="1">
    <location>
        <begin position="504"/>
        <end position="514"/>
    </location>
</feature>
<evidence type="ECO:0000259" key="2">
    <source>
        <dbReference type="PROSITE" id="PS50042"/>
    </source>
</evidence>
<evidence type="ECO:0000256" key="1">
    <source>
        <dbReference type="SAM" id="MobiDB-lite"/>
    </source>
</evidence>
<dbReference type="Gene3D" id="2.60.120.10">
    <property type="entry name" value="Jelly Rolls"/>
    <property type="match status" value="2"/>
</dbReference>
<feature type="region of interest" description="Disordered" evidence="1">
    <location>
        <begin position="699"/>
        <end position="808"/>
    </location>
</feature>
<dbReference type="InterPro" id="IPR014710">
    <property type="entry name" value="RmlC-like_jellyroll"/>
</dbReference>
<protein>
    <recommendedName>
        <fullName evidence="2">Cyclic nucleotide-binding domain-containing protein</fullName>
    </recommendedName>
</protein>
<feature type="compositionally biased region" description="Polar residues" evidence="1">
    <location>
        <begin position="708"/>
        <end position="740"/>
    </location>
</feature>
<feature type="compositionally biased region" description="Basic and acidic residues" evidence="1">
    <location>
        <begin position="779"/>
        <end position="805"/>
    </location>
</feature>
<feature type="non-terminal residue" evidence="3">
    <location>
        <position position="861"/>
    </location>
</feature>
<dbReference type="InterPro" id="IPR018490">
    <property type="entry name" value="cNMP-bd_dom_sf"/>
</dbReference>
<dbReference type="SUPFAM" id="SSF51206">
    <property type="entry name" value="cAMP-binding domain-like"/>
    <property type="match status" value="2"/>
</dbReference>
<organism evidence="3">
    <name type="scientific">Tetraselmis sp. GSL018</name>
    <dbReference type="NCBI Taxonomy" id="582737"/>
    <lineage>
        <taxon>Eukaryota</taxon>
        <taxon>Viridiplantae</taxon>
        <taxon>Chlorophyta</taxon>
        <taxon>core chlorophytes</taxon>
        <taxon>Chlorodendrophyceae</taxon>
        <taxon>Chlorodendrales</taxon>
        <taxon>Chlorodendraceae</taxon>
        <taxon>Tetraselmis</taxon>
    </lineage>
</organism>
<sequence>MKSLTISEAEALARAAFCVKYKSGEIVFTQGDLAGSFFVVLRGAVDVFTTYERKEKQADKPPIRRTFVSYQKAVHLFGRRVATVERQNFFGEVALIDGTPRTATVVSGKDAYLLQIEPALFHAVLAEHLTRDKLSGPEALEPFLAFDGLPKDMLRSLCYCFQRKHYQPRRKLLVQGPATSDSDILFLAQGTVAEFVDPLYDSSGSWAVGGKLPRTSCRHLLALAHLYPGSTIGDSCLVVNRILSTFVAVNTVTVYQVSKSDLQKRLPLKNLELLIDVAASKSENIRLRLLHFAKSGKELGGNKFCTPGERLPGLSTEHYVNPAPSSITGLALYQLSHVAQGHDLYRLQNMGANANQEAETVRKSRLEPKEIYNCCNSGEVRGFSSSKEPQFSSMAQNTSLPVVAEVTMTDAASTSCSALSPKAWYKFNGGALSPMGRSARKPSPKFKTQHICTVRPPIVMSKSTPKSLRTSEDEAAGEETDETPQENAEKPVTSGGESHAIDSEGQTLGNFSDENNGKVYRNSIQTTSDTQTSSLVGIGDPGKHLRRTQPVISLHLLEQKERKAEAFPNLDNIMYNEIQRPCLTNVRSDYLLHSDQLQKMCTEALATYSSRVPKGERNSFRTRIFEVETGAKYNLRNWGVGAPETEKAREGDNLRLHDAREPRDDIHAALSLGIPLAALLDTPPDEVLQTVPKIPAAPKLRKGAHSLQEPTATCQDSQGSPGHWSRQTRVAVQRPATTLSPREPPERVQTHWRERSKTRTERVPQRSDRSSRLGSRSDNAIDPKTRQQLRKEVTDAHRARNESVTRHTSHYRPWVPLWATQYFANAEGEDTAGASDEQDRPERRPKSSHVGVVKLAAWLKN</sequence>
<dbReference type="CDD" id="cd00038">
    <property type="entry name" value="CAP_ED"/>
    <property type="match status" value="1"/>
</dbReference>
<feature type="region of interest" description="Disordered" evidence="1">
    <location>
        <begin position="434"/>
        <end position="518"/>
    </location>
</feature>
<name>A0A061RC17_9CHLO</name>
<feature type="compositionally biased region" description="Basic residues" evidence="1">
    <location>
        <begin position="438"/>
        <end position="448"/>
    </location>
</feature>
<dbReference type="PANTHER" id="PTHR23011">
    <property type="entry name" value="CYCLIC NUCLEOTIDE-BINDING DOMAIN CONTAINING PROTEIN"/>
    <property type="match status" value="1"/>
</dbReference>
<proteinExistence type="predicted"/>
<dbReference type="InterPro" id="IPR018488">
    <property type="entry name" value="cNMP-bd_CS"/>
</dbReference>